<dbReference type="EMBL" id="HG793136">
    <property type="protein sequence ID" value="CRL19598.1"/>
    <property type="molecule type" value="Genomic_DNA"/>
</dbReference>
<keyword evidence="2" id="KW-1185">Reference proteome</keyword>
<evidence type="ECO:0000313" key="1">
    <source>
        <dbReference type="EMBL" id="CRL19598.1"/>
    </source>
</evidence>
<protein>
    <submittedName>
        <fullName evidence="1">Str. FM013</fullName>
    </submittedName>
</protein>
<dbReference type="AlphaFoldDB" id="A0A0G4NZY1"/>
<evidence type="ECO:0000313" key="2">
    <source>
        <dbReference type="Proteomes" id="UP000053732"/>
    </source>
</evidence>
<accession>A0A0G4NZY1</accession>
<gene>
    <name evidence="1" type="ORF">PCAMFM013_S003g000389</name>
</gene>
<name>A0A0G4NZY1_PENC3</name>
<sequence length="121" mass="13751">MSSTRTIFLRHGLPTVDQCGLFRGTLWFTVRLSNKDRQLSDYELMNLTIERLRIGEFTVDSGPVHRGRGFCISFPVSIYGASRSECIAIVIRLVKCYRADITSGDISIDRDFLFRSRALIG</sequence>
<organism evidence="1 2">
    <name type="scientific">Penicillium camemberti (strain FM 013)</name>
    <dbReference type="NCBI Taxonomy" id="1429867"/>
    <lineage>
        <taxon>Eukaryota</taxon>
        <taxon>Fungi</taxon>
        <taxon>Dikarya</taxon>
        <taxon>Ascomycota</taxon>
        <taxon>Pezizomycotina</taxon>
        <taxon>Eurotiomycetes</taxon>
        <taxon>Eurotiomycetidae</taxon>
        <taxon>Eurotiales</taxon>
        <taxon>Aspergillaceae</taxon>
        <taxon>Penicillium</taxon>
    </lineage>
</organism>
<proteinExistence type="predicted"/>
<reference evidence="1 2" key="1">
    <citation type="journal article" date="2014" name="Nat. Commun.">
        <title>Multiple recent horizontal transfers of a large genomic region in cheese making fungi.</title>
        <authorList>
            <person name="Cheeseman K."/>
            <person name="Ropars J."/>
            <person name="Renault P."/>
            <person name="Dupont J."/>
            <person name="Gouzy J."/>
            <person name="Branca A."/>
            <person name="Abraham A.L."/>
            <person name="Ceppi M."/>
            <person name="Conseiller E."/>
            <person name="Debuchy R."/>
            <person name="Malagnac F."/>
            <person name="Goarin A."/>
            <person name="Silar P."/>
            <person name="Lacoste S."/>
            <person name="Sallet E."/>
            <person name="Bensimon A."/>
            <person name="Giraud T."/>
            <person name="Brygoo Y."/>
        </authorList>
    </citation>
    <scope>NUCLEOTIDE SEQUENCE [LARGE SCALE GENOMIC DNA]</scope>
    <source>
        <strain evidence="2">FM 013</strain>
    </source>
</reference>
<dbReference type="Proteomes" id="UP000053732">
    <property type="component" value="Unassembled WGS sequence"/>
</dbReference>